<dbReference type="Proteomes" id="UP000722485">
    <property type="component" value="Unassembled WGS sequence"/>
</dbReference>
<dbReference type="AlphaFoldDB" id="A0A9P5HQW5"/>
<dbReference type="OrthoDB" id="10319490at2759"/>
<keyword evidence="3" id="KW-1185">Reference proteome</keyword>
<protein>
    <submittedName>
        <fullName evidence="2">Uncharacterized protein</fullName>
    </submittedName>
</protein>
<gene>
    <name evidence="2" type="ORF">G7Z17_g984</name>
</gene>
<organism evidence="2 3">
    <name type="scientific">Cylindrodendrum hubeiense</name>
    <dbReference type="NCBI Taxonomy" id="595255"/>
    <lineage>
        <taxon>Eukaryota</taxon>
        <taxon>Fungi</taxon>
        <taxon>Dikarya</taxon>
        <taxon>Ascomycota</taxon>
        <taxon>Pezizomycotina</taxon>
        <taxon>Sordariomycetes</taxon>
        <taxon>Hypocreomycetidae</taxon>
        <taxon>Hypocreales</taxon>
        <taxon>Nectriaceae</taxon>
        <taxon>Cylindrodendrum</taxon>
    </lineage>
</organism>
<comment type="caution">
    <text evidence="2">The sequence shown here is derived from an EMBL/GenBank/DDBJ whole genome shotgun (WGS) entry which is preliminary data.</text>
</comment>
<proteinExistence type="predicted"/>
<feature type="region of interest" description="Disordered" evidence="1">
    <location>
        <begin position="1"/>
        <end position="42"/>
    </location>
</feature>
<evidence type="ECO:0000313" key="2">
    <source>
        <dbReference type="EMBL" id="KAF7556939.1"/>
    </source>
</evidence>
<reference evidence="2" key="1">
    <citation type="submission" date="2020-03" db="EMBL/GenBank/DDBJ databases">
        <title>Draft Genome Sequence of Cylindrodendrum hubeiense.</title>
        <authorList>
            <person name="Buettner E."/>
            <person name="Kellner H."/>
        </authorList>
    </citation>
    <scope>NUCLEOTIDE SEQUENCE</scope>
    <source>
        <strain evidence="2">IHI 201604</strain>
    </source>
</reference>
<feature type="compositionally biased region" description="Polar residues" evidence="1">
    <location>
        <begin position="33"/>
        <end position="42"/>
    </location>
</feature>
<evidence type="ECO:0000256" key="1">
    <source>
        <dbReference type="SAM" id="MobiDB-lite"/>
    </source>
</evidence>
<dbReference type="EMBL" id="JAANBB010000008">
    <property type="protein sequence ID" value="KAF7556939.1"/>
    <property type="molecule type" value="Genomic_DNA"/>
</dbReference>
<name>A0A9P5HQW5_9HYPO</name>
<sequence>MSAAPATGAKGSAPSKPSRNPSGNPAIPHKTTHIPQFMNNSNDPVISRLQDQYYIAGTPLFVRNPDVERILAAVSGLTPSMADLPVDS</sequence>
<evidence type="ECO:0000313" key="3">
    <source>
        <dbReference type="Proteomes" id="UP000722485"/>
    </source>
</evidence>
<accession>A0A9P5HQW5</accession>